<protein>
    <submittedName>
        <fullName evidence="1">Uncharacterized protein</fullName>
    </submittedName>
</protein>
<name>J0LMU7_9BIFI</name>
<evidence type="ECO:0000313" key="1">
    <source>
        <dbReference type="EMBL" id="EJD65147.1"/>
    </source>
</evidence>
<accession>J0LMU7</accession>
<gene>
    <name evidence="1" type="ORF">HMPREF9156_00591</name>
</gene>
<dbReference type="EMBL" id="AGZS01000002">
    <property type="protein sequence ID" value="EJD65147.1"/>
    <property type="molecule type" value="Genomic_DNA"/>
</dbReference>
<organism evidence="1 2">
    <name type="scientific">Scardovia wiggsiae F0424</name>
    <dbReference type="NCBI Taxonomy" id="857290"/>
    <lineage>
        <taxon>Bacteria</taxon>
        <taxon>Bacillati</taxon>
        <taxon>Actinomycetota</taxon>
        <taxon>Actinomycetes</taxon>
        <taxon>Bifidobacteriales</taxon>
        <taxon>Bifidobacteriaceae</taxon>
        <taxon>Scardovia</taxon>
    </lineage>
</organism>
<proteinExistence type="predicted"/>
<keyword evidence="2" id="KW-1185">Reference proteome</keyword>
<dbReference type="STRING" id="857290.HMPREF9156_00591"/>
<dbReference type="HOGENOM" id="CLU_2036412_0_0_11"/>
<dbReference type="Proteomes" id="UP000006415">
    <property type="component" value="Unassembled WGS sequence"/>
</dbReference>
<reference evidence="1 2" key="1">
    <citation type="submission" date="2012-01" db="EMBL/GenBank/DDBJ databases">
        <title>The Genome Sequence of Scardovia wiggsiae F0424.</title>
        <authorList>
            <consortium name="The Broad Institute Genome Sequencing Platform"/>
            <person name="Earl A."/>
            <person name="Ward D."/>
            <person name="Feldgarden M."/>
            <person name="Gevers D."/>
            <person name="Izard J."/>
            <person name="Ganesan A."/>
            <person name="Baranova O.V."/>
            <person name="Blanton J.M."/>
            <person name="Tanner A.C."/>
            <person name="Mathney J."/>
            <person name="Dewhirst F.E."/>
            <person name="Young S.K."/>
            <person name="Zeng Q."/>
            <person name="Gargeya S."/>
            <person name="Fitzgerald M."/>
            <person name="Haas B."/>
            <person name="Abouelleil A."/>
            <person name="Alvarado L."/>
            <person name="Arachchi H.M."/>
            <person name="Berlin A."/>
            <person name="Chapman S.B."/>
            <person name="Gearin G."/>
            <person name="Goldberg J."/>
            <person name="Griggs A."/>
            <person name="Gujja S."/>
            <person name="Hansen M."/>
            <person name="Heiman D."/>
            <person name="Howarth C."/>
            <person name="Larimer J."/>
            <person name="Lui A."/>
            <person name="MacDonald P.J.P."/>
            <person name="McCowen C."/>
            <person name="Montmayeur A."/>
            <person name="Murphy C."/>
            <person name="Neiman D."/>
            <person name="Pearson M."/>
            <person name="Priest M."/>
            <person name="Roberts A."/>
            <person name="Saif S."/>
            <person name="Shea T."/>
            <person name="Sisk P."/>
            <person name="Stolte C."/>
            <person name="Sykes S."/>
            <person name="Wortman J."/>
            <person name="Nusbaum C."/>
            <person name="Birren B."/>
        </authorList>
    </citation>
    <scope>NUCLEOTIDE SEQUENCE [LARGE SCALE GENOMIC DNA]</scope>
    <source>
        <strain evidence="1 2">F0424</strain>
    </source>
</reference>
<evidence type="ECO:0000313" key="2">
    <source>
        <dbReference type="Proteomes" id="UP000006415"/>
    </source>
</evidence>
<comment type="caution">
    <text evidence="1">The sequence shown here is derived from an EMBL/GenBank/DDBJ whole genome shotgun (WGS) entry which is preliminary data.</text>
</comment>
<dbReference type="AlphaFoldDB" id="J0LMU7"/>
<sequence>MDNYMTLPICDILDHRDCPECSSSEEHLEHTMYDVQRSFEQAEELAQQKSRLIDGWEEASAKLCERFPDAASGIMAFAAPYLQWLRDNNMREVSLAEQQRDEIIIEIRRMEEQSMEKKGKQ</sequence>
<dbReference type="RefSeq" id="WP_007147658.1">
    <property type="nucleotide sequence ID" value="NZ_AKCI01000001.1"/>
</dbReference>